<reference evidence="2" key="2">
    <citation type="submission" date="2025-09" db="UniProtKB">
        <authorList>
            <consortium name="Ensembl"/>
        </authorList>
    </citation>
    <scope>IDENTIFICATION</scope>
</reference>
<name>A0A8D2IYD5_VARKO</name>
<evidence type="ECO:0000259" key="1">
    <source>
        <dbReference type="PROSITE" id="PS50878"/>
    </source>
</evidence>
<organism evidence="2 3">
    <name type="scientific">Varanus komodoensis</name>
    <name type="common">Komodo dragon</name>
    <dbReference type="NCBI Taxonomy" id="61221"/>
    <lineage>
        <taxon>Eukaryota</taxon>
        <taxon>Metazoa</taxon>
        <taxon>Chordata</taxon>
        <taxon>Craniata</taxon>
        <taxon>Vertebrata</taxon>
        <taxon>Euteleostomi</taxon>
        <taxon>Lepidosauria</taxon>
        <taxon>Squamata</taxon>
        <taxon>Bifurcata</taxon>
        <taxon>Unidentata</taxon>
        <taxon>Episquamata</taxon>
        <taxon>Toxicofera</taxon>
        <taxon>Anguimorpha</taxon>
        <taxon>Paleoanguimorpha</taxon>
        <taxon>Varanoidea</taxon>
        <taxon>Varanidae</taxon>
        <taxon>Varanus</taxon>
    </lineage>
</organism>
<dbReference type="PROSITE" id="PS50878">
    <property type="entry name" value="RT_POL"/>
    <property type="match status" value="1"/>
</dbReference>
<accession>A0A8D2IYD5</accession>
<dbReference type="PANTHER" id="PTHR47027">
    <property type="entry name" value="REVERSE TRANSCRIPTASE DOMAIN-CONTAINING PROTEIN"/>
    <property type="match status" value="1"/>
</dbReference>
<dbReference type="AlphaFoldDB" id="A0A8D2IYD5"/>
<dbReference type="Ensembl" id="ENSVKKT00000001839.1">
    <property type="protein sequence ID" value="ENSVKKP00000001781.1"/>
    <property type="gene ID" value="ENSVKKG00000001461.1"/>
</dbReference>
<sequence length="501" mass="57906">MKGKFHAKMGMIKDKNGRDLTEAEEIKKRWQDYTEELYKKELNVPDNHDGVVTELEPDILECEVKWALGSLGNNKASGGDSIPSGLFKILKDDAVKVLHSICQQIWETQQWPQDWKRSVYIPIRKKGDAKECSNYRTIALISHASKVMLKILQARLQQHLDRELPEVKAGFRRGRGTRAQIANIHWITEKAREFQKNIYLCFIDYAKAFDCVDHNKLWHILKEMGVPDHLICLLRNLYAGQEATVRIGHRTTDWLNIEIGVRQGCILLPCLFNLYAEHIMRKVGLDESPVGIKIAGRNINNLRHADYTTQMAESEELKSILMQVKEESAKVGLKLNIKKTKIMASGPLTSWQIDGEEMEVVANFIFLGSKIIADRDCSQEIKRRLLLGRKAMANLDSILKSRDITLPTKVRIVKAMVFPVAMYGCESWTIRKAERRRIEAFELWCWRRLLRVPWTARRSNRSVLEEINPDCSLEGQILKLKLKYFGHLMRRKDSLEKSLML</sequence>
<dbReference type="InterPro" id="IPR043502">
    <property type="entry name" value="DNA/RNA_pol_sf"/>
</dbReference>
<dbReference type="InterPro" id="IPR000477">
    <property type="entry name" value="RT_dom"/>
</dbReference>
<dbReference type="PANTHER" id="PTHR47027:SF8">
    <property type="entry name" value="RIBONUCLEASE H"/>
    <property type="match status" value="1"/>
</dbReference>
<dbReference type="Pfam" id="PF00078">
    <property type="entry name" value="RVT_1"/>
    <property type="match status" value="1"/>
</dbReference>
<proteinExistence type="predicted"/>
<protein>
    <recommendedName>
        <fullName evidence="1">Reverse transcriptase domain-containing protein</fullName>
    </recommendedName>
</protein>
<keyword evidence="3" id="KW-1185">Reference proteome</keyword>
<dbReference type="CDD" id="cd01650">
    <property type="entry name" value="RT_nLTR_like"/>
    <property type="match status" value="1"/>
</dbReference>
<dbReference type="SUPFAM" id="SSF56672">
    <property type="entry name" value="DNA/RNA polymerases"/>
    <property type="match status" value="1"/>
</dbReference>
<feature type="domain" description="Reverse transcriptase" evidence="1">
    <location>
        <begin position="104"/>
        <end position="371"/>
    </location>
</feature>
<evidence type="ECO:0000313" key="3">
    <source>
        <dbReference type="Proteomes" id="UP000694545"/>
    </source>
</evidence>
<dbReference type="OMA" id="WHILKEM"/>
<evidence type="ECO:0000313" key="2">
    <source>
        <dbReference type="Ensembl" id="ENSVKKP00000001781.1"/>
    </source>
</evidence>
<dbReference type="Proteomes" id="UP000694545">
    <property type="component" value="Unplaced"/>
</dbReference>
<reference evidence="2" key="1">
    <citation type="submission" date="2025-08" db="UniProtKB">
        <authorList>
            <consortium name="Ensembl"/>
        </authorList>
    </citation>
    <scope>IDENTIFICATION</scope>
</reference>